<name>E0U9K1_GLOV7</name>
<dbReference type="RefSeq" id="WP_013321909.1">
    <property type="nucleotide sequence ID" value="NC_014501.1"/>
</dbReference>
<feature type="transmembrane region" description="Helical" evidence="2">
    <location>
        <begin position="205"/>
        <end position="223"/>
    </location>
</feature>
<reference evidence="4" key="1">
    <citation type="journal article" date="2011" name="MBio">
        <title>Novel metabolic attributes of the genus Cyanothece, comprising a group of unicellular nitrogen-fixing Cyanobacteria.</title>
        <authorList>
            <person name="Bandyopadhyay A."/>
            <person name="Elvitigala T."/>
            <person name="Welsh E."/>
            <person name="Stockel J."/>
            <person name="Liberton M."/>
            <person name="Min H."/>
            <person name="Sherman L.A."/>
            <person name="Pakrasi H.B."/>
        </authorList>
    </citation>
    <scope>NUCLEOTIDE SEQUENCE [LARGE SCALE GENOMIC DNA]</scope>
    <source>
        <strain evidence="4">PCC 7822</strain>
    </source>
</reference>
<keyword evidence="2" id="KW-0812">Transmembrane</keyword>
<accession>E0U9K1</accession>
<dbReference type="AlphaFoldDB" id="E0U9K1"/>
<evidence type="ECO:0000313" key="3">
    <source>
        <dbReference type="EMBL" id="ADN13802.1"/>
    </source>
</evidence>
<evidence type="ECO:0000313" key="4">
    <source>
        <dbReference type="Proteomes" id="UP000008206"/>
    </source>
</evidence>
<organism evidence="3 4">
    <name type="scientific">Gloeothece verrucosa (strain PCC 7822)</name>
    <name type="common">Cyanothece sp. (strain PCC 7822)</name>
    <dbReference type="NCBI Taxonomy" id="497965"/>
    <lineage>
        <taxon>Bacteria</taxon>
        <taxon>Bacillati</taxon>
        <taxon>Cyanobacteriota</taxon>
        <taxon>Cyanophyceae</taxon>
        <taxon>Oscillatoriophycideae</taxon>
        <taxon>Chroococcales</taxon>
        <taxon>Aphanothecaceae</taxon>
        <taxon>Gloeothece</taxon>
        <taxon>Gloeothece verrucosa</taxon>
    </lineage>
</organism>
<dbReference type="STRING" id="497965.Cyan7822_1816"/>
<dbReference type="Proteomes" id="UP000008206">
    <property type="component" value="Chromosome"/>
</dbReference>
<proteinExistence type="predicted"/>
<gene>
    <name evidence="3" type="ordered locus">Cyan7822_1816</name>
</gene>
<keyword evidence="2" id="KW-0472">Membrane</keyword>
<keyword evidence="4" id="KW-1185">Reference proteome</keyword>
<protein>
    <submittedName>
        <fullName evidence="3">Uncharacterized protein</fullName>
    </submittedName>
</protein>
<feature type="region of interest" description="Disordered" evidence="1">
    <location>
        <begin position="175"/>
        <end position="200"/>
    </location>
</feature>
<dbReference type="EMBL" id="CP002198">
    <property type="protein sequence ID" value="ADN13802.1"/>
    <property type="molecule type" value="Genomic_DNA"/>
</dbReference>
<evidence type="ECO:0000256" key="1">
    <source>
        <dbReference type="SAM" id="MobiDB-lite"/>
    </source>
</evidence>
<dbReference type="KEGG" id="cyj:Cyan7822_1816"/>
<sequence>MQNNNDLEQEFIDLVDDWLEEWENLAQPRKDGKLFYKQIFDWTNKQDIALAKILVNIIRDNSEIFPSLSEENLPNIKEIIKEKLTQNPEIKNQFKERLEELKQKIINNNNYSPRELLDLLEKIWNSTEPIREEDENHSLVEELLNIGLIKKDSKGKLIPFSWIYQDLFDLKEIPTVRGTDSSPPNPLDGTSLPPPPPHQKGLSRPLSLTIFIGIIFLMFYGCVKSIFFPDRSIQPTVSLCKDFKNRVFNTGLIEDRNELRDERDKIIQQIADSLNLHSKKSLQELCDDKDLEIKFAEVLYTQASRLAEEKIYVGNSSLPSGKYGAVRSLCLISQTALDLDPELKKKVINLMSGWRTIETVKKQVEAEIELIQQEKGRVNLSRCPADQP</sequence>
<evidence type="ECO:0000256" key="2">
    <source>
        <dbReference type="SAM" id="Phobius"/>
    </source>
</evidence>
<dbReference type="HOGENOM" id="CLU_711186_0_0_3"/>
<keyword evidence="2" id="KW-1133">Transmembrane helix</keyword>